<evidence type="ECO:0000313" key="2">
    <source>
        <dbReference type="Proteomes" id="UP001157887"/>
    </source>
</evidence>
<evidence type="ECO:0000313" key="1">
    <source>
        <dbReference type="EMBL" id="MDG9788372.1"/>
    </source>
</evidence>
<dbReference type="RefSeq" id="WP_159153058.1">
    <property type="nucleotide sequence ID" value="NZ_JAOCHC010000008.1"/>
</dbReference>
<accession>A0AAW6RYM7</accession>
<dbReference type="Proteomes" id="UP001157887">
    <property type="component" value="Unassembled WGS sequence"/>
</dbReference>
<comment type="caution">
    <text evidence="1">The sequence shown here is derived from an EMBL/GenBank/DDBJ whole genome shotgun (WGS) entry which is preliminary data.</text>
</comment>
<organism evidence="1 2">
    <name type="scientific">Acinetobacter johnsonii</name>
    <dbReference type="NCBI Taxonomy" id="40214"/>
    <lineage>
        <taxon>Bacteria</taxon>
        <taxon>Pseudomonadati</taxon>
        <taxon>Pseudomonadota</taxon>
        <taxon>Gammaproteobacteria</taxon>
        <taxon>Moraxellales</taxon>
        <taxon>Moraxellaceae</taxon>
        <taxon>Acinetobacter</taxon>
    </lineage>
</organism>
<dbReference type="EMBL" id="JAOECG010000030">
    <property type="protein sequence ID" value="MDG9788372.1"/>
    <property type="molecule type" value="Genomic_DNA"/>
</dbReference>
<gene>
    <name evidence="1" type="ORF">N7566_15565</name>
</gene>
<reference evidence="1" key="1">
    <citation type="submission" date="2022-09" db="EMBL/GenBank/DDBJ databases">
        <title>Intensive care unit water sources are persistently colonized with multi-drug resistant bacteria and are the site of extensive horizontal gene transfer of antibiotic resistance genes.</title>
        <authorList>
            <person name="Diorio-Toth L."/>
        </authorList>
    </citation>
    <scope>NUCLEOTIDE SEQUENCE</scope>
    <source>
        <strain evidence="1">GD04065</strain>
    </source>
</reference>
<proteinExistence type="predicted"/>
<sequence>MKELSESFFSSDSIKNLKSEIDYHFKNYESYEILKIIYISKLDGSIWSQSLIRTNGKHGHEISLKYIPNSEYWSNTSDNFIKHLG</sequence>
<name>A0AAW6RYM7_ACIJO</name>
<dbReference type="AlphaFoldDB" id="A0AAW6RYM7"/>
<protein>
    <submittedName>
        <fullName evidence="1">Uncharacterized protein</fullName>
    </submittedName>
</protein>